<dbReference type="PANTHER" id="PTHR11102">
    <property type="entry name" value="SEL-1-LIKE PROTEIN"/>
    <property type="match status" value="1"/>
</dbReference>
<dbReference type="SMART" id="SM00671">
    <property type="entry name" value="SEL1"/>
    <property type="match status" value="4"/>
</dbReference>
<organism evidence="2 3">
    <name type="scientific">Rhizophagus irregularis (strain DAOM 197198w)</name>
    <name type="common">Glomus intraradices</name>
    <dbReference type="NCBI Taxonomy" id="1432141"/>
    <lineage>
        <taxon>Eukaryota</taxon>
        <taxon>Fungi</taxon>
        <taxon>Fungi incertae sedis</taxon>
        <taxon>Mucoromycota</taxon>
        <taxon>Glomeromycotina</taxon>
        <taxon>Glomeromycetes</taxon>
        <taxon>Glomerales</taxon>
        <taxon>Glomeraceae</taxon>
        <taxon>Rhizophagus</taxon>
    </lineage>
</organism>
<protein>
    <submittedName>
        <fullName evidence="2">Skt5p</fullName>
    </submittedName>
</protein>
<comment type="caution">
    <text evidence="2">The sequence shown here is derived from an EMBL/GenBank/DDBJ whole genome shotgun (WGS) entry which is preliminary data.</text>
</comment>
<accession>A0A015LAU5</accession>
<proteinExistence type="inferred from homology"/>
<evidence type="ECO:0000256" key="1">
    <source>
        <dbReference type="ARBA" id="ARBA00038101"/>
    </source>
</evidence>
<comment type="similarity">
    <text evidence="1">Belongs to the sel-1 family.</text>
</comment>
<dbReference type="AlphaFoldDB" id="A0A015LAU5"/>
<dbReference type="InterPro" id="IPR006597">
    <property type="entry name" value="Sel1-like"/>
</dbReference>
<dbReference type="SUPFAM" id="SSF81901">
    <property type="entry name" value="HCP-like"/>
    <property type="match status" value="1"/>
</dbReference>
<dbReference type="HOGENOM" id="CLU_1161674_0_0_1"/>
<reference evidence="2 3" key="1">
    <citation type="submission" date="2014-02" db="EMBL/GenBank/DDBJ databases">
        <title>Single nucleus genome sequencing reveals high similarity among nuclei of an endomycorrhizal fungus.</title>
        <authorList>
            <person name="Lin K."/>
            <person name="Geurts R."/>
            <person name="Zhang Z."/>
            <person name="Limpens E."/>
            <person name="Saunders D.G."/>
            <person name="Mu D."/>
            <person name="Pang E."/>
            <person name="Cao H."/>
            <person name="Cha H."/>
            <person name="Lin T."/>
            <person name="Zhou Q."/>
            <person name="Shang Y."/>
            <person name="Li Y."/>
            <person name="Ivanov S."/>
            <person name="Sharma T."/>
            <person name="Velzen R.V."/>
            <person name="Ruijter N.D."/>
            <person name="Aanen D.K."/>
            <person name="Win J."/>
            <person name="Kamoun S."/>
            <person name="Bisseling T."/>
            <person name="Huang S."/>
        </authorList>
    </citation>
    <scope>NUCLEOTIDE SEQUENCE [LARGE SCALE GENOMIC DNA]</scope>
    <source>
        <strain evidence="3">DAOM197198w</strain>
    </source>
</reference>
<keyword evidence="3" id="KW-1185">Reference proteome</keyword>
<dbReference type="EMBL" id="JEMT01011813">
    <property type="protein sequence ID" value="EXX76839.1"/>
    <property type="molecule type" value="Genomic_DNA"/>
</dbReference>
<evidence type="ECO:0000313" key="3">
    <source>
        <dbReference type="Proteomes" id="UP000022910"/>
    </source>
</evidence>
<dbReference type="Gene3D" id="1.25.40.10">
    <property type="entry name" value="Tetratricopeptide repeat domain"/>
    <property type="match status" value="1"/>
</dbReference>
<dbReference type="InterPro" id="IPR011990">
    <property type="entry name" value="TPR-like_helical_dom_sf"/>
</dbReference>
<name>A0A015LAU5_RHIIW</name>
<dbReference type="InterPro" id="IPR050767">
    <property type="entry name" value="Sel1_AlgK"/>
</dbReference>
<sequence>METTNTTDTVSSKIVYITINLLLRNYEKLAENSDNEEAMFNLANRYYNGEETEKNLEKAFHWYQKSAENGKENAMFNLAIYYENGEGTEKDLEKAFHWYQKAAENGHINAMNYLSICYHNGEGIEKDLEKAIYWYQEAAENGNICAMNYLAEIYKDGKVTKRILIKPFIWYQKAIETAENNSKTNNETCIYHDLSGKTKLIKLMKRFIIELEEENYNECYECHMKRRPSKKNQQICIIC</sequence>
<dbReference type="Pfam" id="PF08238">
    <property type="entry name" value="Sel1"/>
    <property type="match status" value="4"/>
</dbReference>
<dbReference type="PANTHER" id="PTHR11102:SF160">
    <property type="entry name" value="ERAD-ASSOCIATED E3 UBIQUITIN-PROTEIN LIGASE COMPONENT HRD3"/>
    <property type="match status" value="1"/>
</dbReference>
<evidence type="ECO:0000313" key="2">
    <source>
        <dbReference type="EMBL" id="EXX76839.1"/>
    </source>
</evidence>
<dbReference type="Proteomes" id="UP000022910">
    <property type="component" value="Unassembled WGS sequence"/>
</dbReference>
<gene>
    <name evidence="2" type="ORF">RirG_029400</name>
</gene>